<feature type="transmembrane region" description="Helical" evidence="1">
    <location>
        <begin position="59"/>
        <end position="81"/>
    </location>
</feature>
<keyword evidence="1" id="KW-0812">Transmembrane</keyword>
<evidence type="ECO:0000313" key="3">
    <source>
        <dbReference type="EMBL" id="MBW4769638.1"/>
    </source>
</evidence>
<evidence type="ECO:0000313" key="4">
    <source>
        <dbReference type="Proteomes" id="UP000788426"/>
    </source>
</evidence>
<feature type="transmembrane region" description="Helical" evidence="1">
    <location>
        <begin position="137"/>
        <end position="158"/>
    </location>
</feature>
<accession>A0ABS6YFZ7</accession>
<dbReference type="Pfam" id="PF02517">
    <property type="entry name" value="Rce1-like"/>
    <property type="match status" value="1"/>
</dbReference>
<keyword evidence="3" id="KW-0645">Protease</keyword>
<feature type="domain" description="CAAX prenyl protease 2/Lysostaphin resistance protein A-like" evidence="2">
    <location>
        <begin position="137"/>
        <end position="224"/>
    </location>
</feature>
<keyword evidence="4" id="KW-1185">Reference proteome</keyword>
<protein>
    <submittedName>
        <fullName evidence="3">CPBP family intramembrane metalloprotease</fullName>
    </submittedName>
</protein>
<dbReference type="EMBL" id="JAHXCT010000005">
    <property type="protein sequence ID" value="MBW4769638.1"/>
    <property type="molecule type" value="Genomic_DNA"/>
</dbReference>
<reference evidence="3 4" key="1">
    <citation type="submission" date="2021-07" db="EMBL/GenBank/DDBJ databases">
        <title>Genomic diversity and antimicrobial resistance of Prevotella spp. isolated from chronic lung disease airways.</title>
        <authorList>
            <person name="Webb K.A."/>
            <person name="Olagoke O.S."/>
            <person name="Baird T."/>
            <person name="Neill J."/>
            <person name="Pham A."/>
            <person name="Wells T.J."/>
            <person name="Ramsay K.A."/>
            <person name="Bell S.C."/>
            <person name="Sarovich D.S."/>
            <person name="Price E.P."/>
        </authorList>
    </citation>
    <scope>NUCLEOTIDE SEQUENCE [LARGE SCALE GENOMIC DNA]</scope>
    <source>
        <strain evidence="3 4">SCHI0011.S.12</strain>
    </source>
</reference>
<keyword evidence="1" id="KW-0472">Membrane</keyword>
<keyword evidence="1" id="KW-1133">Transmembrane helix</keyword>
<comment type="caution">
    <text evidence="3">The sequence shown here is derived from an EMBL/GenBank/DDBJ whole genome shotgun (WGS) entry which is preliminary data.</text>
</comment>
<dbReference type="PANTHER" id="PTHR36435:SF1">
    <property type="entry name" value="CAAX AMINO TERMINAL PROTEASE FAMILY PROTEIN"/>
    <property type="match status" value="1"/>
</dbReference>
<feature type="transmembrane region" description="Helical" evidence="1">
    <location>
        <begin position="192"/>
        <end position="209"/>
    </location>
</feature>
<dbReference type="PANTHER" id="PTHR36435">
    <property type="entry name" value="SLR1288 PROTEIN"/>
    <property type="match status" value="1"/>
</dbReference>
<sequence>MDPTLKICLKAVGFLILVAVIQAISLYIVGAVYAVSSDTPFEEVMHVVSTKGWELANEVIIPSTILGHIITIPCFLLAKWTPISTHYISKKPYQLLGLIVLFSLFIILPLAGIYEWTGLELSKDIQKLFNAIMQKPFGIVVVAILAPIVEEIVFRGAILRVLLECFSGKKAWFAIVISAVAFGLFHGNLAQAVNASFLGLILGWLYYRTKSIVPSMVLHLVNNVSTVVMTLAFSSNPDIKVIEMFGNNLPLAVGCLTVSALLAIGTFLLIRKKI</sequence>
<dbReference type="InterPro" id="IPR052710">
    <property type="entry name" value="CAAX_protease"/>
</dbReference>
<proteinExistence type="predicted"/>
<dbReference type="RefSeq" id="WP_219481631.1">
    <property type="nucleotide sequence ID" value="NZ_JAHXCT010000005.1"/>
</dbReference>
<dbReference type="Proteomes" id="UP000788426">
    <property type="component" value="Unassembled WGS sequence"/>
</dbReference>
<feature type="transmembrane region" description="Helical" evidence="1">
    <location>
        <begin position="249"/>
        <end position="270"/>
    </location>
</feature>
<organism evidence="3 4">
    <name type="scientific">Hoylesella nanceiensis</name>
    <dbReference type="NCBI Taxonomy" id="425941"/>
    <lineage>
        <taxon>Bacteria</taxon>
        <taxon>Pseudomonadati</taxon>
        <taxon>Bacteroidota</taxon>
        <taxon>Bacteroidia</taxon>
        <taxon>Bacteroidales</taxon>
        <taxon>Prevotellaceae</taxon>
        <taxon>Hoylesella</taxon>
    </lineage>
</organism>
<evidence type="ECO:0000259" key="2">
    <source>
        <dbReference type="Pfam" id="PF02517"/>
    </source>
</evidence>
<keyword evidence="3" id="KW-0482">Metalloprotease</keyword>
<feature type="transmembrane region" description="Helical" evidence="1">
    <location>
        <begin position="12"/>
        <end position="35"/>
    </location>
</feature>
<keyword evidence="3" id="KW-0378">Hydrolase</keyword>
<name>A0ABS6YFZ7_9BACT</name>
<gene>
    <name evidence="3" type="ORF">KZO38_07670</name>
</gene>
<dbReference type="GO" id="GO:0008237">
    <property type="term" value="F:metallopeptidase activity"/>
    <property type="evidence" value="ECO:0007669"/>
    <property type="project" value="UniProtKB-KW"/>
</dbReference>
<dbReference type="InterPro" id="IPR003675">
    <property type="entry name" value="Rce1/LyrA-like_dom"/>
</dbReference>
<feature type="transmembrane region" description="Helical" evidence="1">
    <location>
        <begin position="216"/>
        <end position="234"/>
    </location>
</feature>
<feature type="transmembrane region" description="Helical" evidence="1">
    <location>
        <begin position="93"/>
        <end position="117"/>
    </location>
</feature>
<evidence type="ECO:0000256" key="1">
    <source>
        <dbReference type="SAM" id="Phobius"/>
    </source>
</evidence>
<feature type="transmembrane region" description="Helical" evidence="1">
    <location>
        <begin position="170"/>
        <end position="186"/>
    </location>
</feature>